<evidence type="ECO:0000313" key="3">
    <source>
        <dbReference type="Proteomes" id="UP001377337"/>
    </source>
</evidence>
<dbReference type="RefSeq" id="WP_338781097.1">
    <property type="nucleotide sequence ID" value="NZ_CP147407.1"/>
</dbReference>
<dbReference type="Proteomes" id="UP001377337">
    <property type="component" value="Chromosome"/>
</dbReference>
<sequence length="192" mass="22720">MAQHIEIEFKNMLTEDEFSRLAIAFSFNEKDFHEQVNHYFDTSDFQIKEKKSALRTRYKHGKWVLTLKEPAETGLLETEQTLTDEEAAFLMEEHQFPAGSVKHQLKSLGIADDAIRYFGSLTTFRAEKKAENGLIVLDRSRYLSIEDYELEYEADEATSGELYFSRLLEMHQIPVRETKNKVRRFYEQKYRE</sequence>
<dbReference type="PROSITE" id="PS51707">
    <property type="entry name" value="CYTH"/>
    <property type="match status" value="1"/>
</dbReference>
<dbReference type="PIRSF" id="PIRSF012526">
    <property type="entry name" value="CYTH_UCP012526"/>
    <property type="match status" value="1"/>
</dbReference>
<protein>
    <submittedName>
        <fullName evidence="2">CYTH domain-containing protein</fullName>
    </submittedName>
</protein>
<dbReference type="Gene3D" id="2.40.320.10">
    <property type="entry name" value="Hypothetical Protein Pfu-838710-001"/>
    <property type="match status" value="1"/>
</dbReference>
<dbReference type="InterPro" id="IPR023577">
    <property type="entry name" value="CYTH_domain"/>
</dbReference>
<gene>
    <name evidence="2" type="ORF">WCV65_06815</name>
</gene>
<dbReference type="InterPro" id="IPR033469">
    <property type="entry name" value="CYTH-like_dom_sf"/>
</dbReference>
<evidence type="ECO:0000313" key="2">
    <source>
        <dbReference type="EMBL" id="WXB98184.1"/>
    </source>
</evidence>
<keyword evidence="3" id="KW-1185">Reference proteome</keyword>
<dbReference type="SUPFAM" id="SSF55154">
    <property type="entry name" value="CYTH-like phosphatases"/>
    <property type="match status" value="1"/>
</dbReference>
<organism evidence="2 3">
    <name type="scientific">Metabacillus sediminis</name>
    <dbReference type="NCBI Taxonomy" id="3117746"/>
    <lineage>
        <taxon>Bacteria</taxon>
        <taxon>Bacillati</taxon>
        <taxon>Bacillota</taxon>
        <taxon>Bacilli</taxon>
        <taxon>Bacillales</taxon>
        <taxon>Bacillaceae</taxon>
        <taxon>Metabacillus</taxon>
    </lineage>
</organism>
<dbReference type="InterPro" id="IPR009195">
    <property type="entry name" value="Uncharacterised_YjbK"/>
</dbReference>
<proteinExistence type="predicted"/>
<dbReference type="EMBL" id="CP147407">
    <property type="protein sequence ID" value="WXB98184.1"/>
    <property type="molecule type" value="Genomic_DNA"/>
</dbReference>
<dbReference type="CDD" id="cd07762">
    <property type="entry name" value="CYTH-like_Pase_1"/>
    <property type="match status" value="1"/>
</dbReference>
<dbReference type="SMART" id="SM01118">
    <property type="entry name" value="CYTH"/>
    <property type="match status" value="1"/>
</dbReference>
<feature type="domain" description="CYTH" evidence="1">
    <location>
        <begin position="4"/>
        <end position="192"/>
    </location>
</feature>
<dbReference type="Pfam" id="PF01928">
    <property type="entry name" value="CYTH"/>
    <property type="match status" value="1"/>
</dbReference>
<reference evidence="2 3" key="1">
    <citation type="submission" date="2024-02" db="EMBL/GenBank/DDBJ databases">
        <title>Seven novel Bacillus-like species.</title>
        <authorList>
            <person name="Liu G."/>
        </authorList>
    </citation>
    <scope>NUCLEOTIDE SEQUENCE [LARGE SCALE GENOMIC DNA]</scope>
    <source>
        <strain evidence="2 3">FJAT-52054</strain>
    </source>
</reference>
<name>A0ABZ2NK30_9BACI</name>
<evidence type="ECO:0000259" key="1">
    <source>
        <dbReference type="PROSITE" id="PS51707"/>
    </source>
</evidence>
<accession>A0ABZ2NK30</accession>